<organism evidence="2 3">
    <name type="scientific">Proteiniphilum saccharofermentans</name>
    <dbReference type="NCBI Taxonomy" id="1642647"/>
    <lineage>
        <taxon>Bacteria</taxon>
        <taxon>Pseudomonadati</taxon>
        <taxon>Bacteroidota</taxon>
        <taxon>Bacteroidia</taxon>
        <taxon>Bacteroidales</taxon>
        <taxon>Dysgonomonadaceae</taxon>
        <taxon>Proteiniphilum</taxon>
    </lineage>
</organism>
<proteinExistence type="predicted"/>
<dbReference type="STRING" id="1642647.PSM36_2970"/>
<evidence type="ECO:0000313" key="2">
    <source>
        <dbReference type="EMBL" id="SCD21759.1"/>
    </source>
</evidence>
<evidence type="ECO:0000259" key="1">
    <source>
        <dbReference type="Pfam" id="PF13635"/>
    </source>
</evidence>
<dbReference type="KEGG" id="psac:PSM36_2970"/>
<dbReference type="Pfam" id="PF13635">
    <property type="entry name" value="DUF4143"/>
    <property type="match status" value="1"/>
</dbReference>
<reference evidence="2 3" key="1">
    <citation type="submission" date="2016-08" db="EMBL/GenBank/DDBJ databases">
        <authorList>
            <person name="Seilhamer J.J."/>
        </authorList>
    </citation>
    <scope>NUCLEOTIDE SEQUENCE [LARGE SCALE GENOMIC DNA]</scope>
    <source>
        <strain evidence="2">M3/6</strain>
    </source>
</reference>
<feature type="domain" description="DUF4143" evidence="1">
    <location>
        <begin position="2"/>
        <end position="59"/>
    </location>
</feature>
<gene>
    <name evidence="2" type="ORF">PSM36_2970</name>
</gene>
<accession>A0A1R3T6P1</accession>
<dbReference type="InterPro" id="IPR025420">
    <property type="entry name" value="DUF4143"/>
</dbReference>
<dbReference type="AlphaFoldDB" id="A0A1R3T6P1"/>
<dbReference type="EMBL" id="LT605205">
    <property type="protein sequence ID" value="SCD21759.1"/>
    <property type="molecule type" value="Genomic_DNA"/>
</dbReference>
<dbReference type="Proteomes" id="UP000187464">
    <property type="component" value="Chromosome I"/>
</dbReference>
<protein>
    <recommendedName>
        <fullName evidence="1">DUF4143 domain-containing protein</fullName>
    </recommendedName>
</protein>
<name>A0A1R3T6P1_9BACT</name>
<evidence type="ECO:0000313" key="3">
    <source>
        <dbReference type="Proteomes" id="UP000187464"/>
    </source>
</evidence>
<sequence>MKDLKYCGFLFESPVYHDLKVYARANDAEVYHHRDSTGLEIDAIVQQSGGAWAAFEVKQGIEMHDAPAKRSTGSLSSQ</sequence>
<keyword evidence="3" id="KW-1185">Reference proteome</keyword>